<accession>A0A917LWY3</accession>
<comment type="catalytic activity">
    <reaction evidence="1 6">
        <text>7,8-dihydroneopterin = 6-hydroxymethyl-7,8-dihydropterin + glycolaldehyde</text>
        <dbReference type="Rhea" id="RHEA:10540"/>
        <dbReference type="ChEBI" id="CHEBI:17001"/>
        <dbReference type="ChEBI" id="CHEBI:17071"/>
        <dbReference type="ChEBI" id="CHEBI:44841"/>
        <dbReference type="EC" id="4.1.2.25"/>
    </reaction>
</comment>
<sequence>MNRVPREETDPGRAPRPGDRAGRQHVPLGSTGPADRRDRINLMGIGAVGYHGVFDQEKRSGQPFFVDLVMYLDLSEAAATDDVALTAHYGEVAEQVRDIVIGPSLNLLETLADRIARHLLVRFPLEAVEVTVHKPKAPIEVTFSDVSVTIYRER</sequence>
<dbReference type="GO" id="GO:0046654">
    <property type="term" value="P:tetrahydrofolate biosynthetic process"/>
    <property type="evidence" value="ECO:0007669"/>
    <property type="project" value="UniProtKB-UniRule"/>
</dbReference>
<evidence type="ECO:0000256" key="7">
    <source>
        <dbReference type="SAM" id="MobiDB-lite"/>
    </source>
</evidence>
<dbReference type="GO" id="GO:0004150">
    <property type="term" value="F:dihydroneopterin aldolase activity"/>
    <property type="evidence" value="ECO:0007669"/>
    <property type="project" value="UniProtKB-UniRule"/>
</dbReference>
<gene>
    <name evidence="9" type="primary">folB</name>
    <name evidence="9" type="ORF">GCM10011374_24630</name>
</gene>
<keyword evidence="5 6" id="KW-0456">Lyase</keyword>
<comment type="similarity">
    <text evidence="3 6">Belongs to the DHNA family.</text>
</comment>
<comment type="caution">
    <text evidence="9">The sequence shown here is derived from an EMBL/GenBank/DDBJ whole genome shotgun (WGS) entry which is preliminary data.</text>
</comment>
<dbReference type="GO" id="GO:0005737">
    <property type="term" value="C:cytoplasm"/>
    <property type="evidence" value="ECO:0007669"/>
    <property type="project" value="TreeGrafter"/>
</dbReference>
<keyword evidence="4 6" id="KW-0289">Folate biosynthesis</keyword>
<dbReference type="InterPro" id="IPR006156">
    <property type="entry name" value="Dihydroneopterin_aldolase"/>
</dbReference>
<feature type="compositionally biased region" description="Basic and acidic residues" evidence="7">
    <location>
        <begin position="1"/>
        <end position="22"/>
    </location>
</feature>
<dbReference type="Gene3D" id="3.30.1130.10">
    <property type="match status" value="1"/>
</dbReference>
<dbReference type="Pfam" id="PF02152">
    <property type="entry name" value="FolB"/>
    <property type="match status" value="1"/>
</dbReference>
<evidence type="ECO:0000256" key="6">
    <source>
        <dbReference type="RuleBase" id="RU362079"/>
    </source>
</evidence>
<evidence type="ECO:0000256" key="1">
    <source>
        <dbReference type="ARBA" id="ARBA00001353"/>
    </source>
</evidence>
<dbReference type="RefSeq" id="WP_188537635.1">
    <property type="nucleotide sequence ID" value="NZ_BMEQ01000013.1"/>
</dbReference>
<keyword evidence="10" id="KW-1185">Reference proteome</keyword>
<evidence type="ECO:0000313" key="10">
    <source>
        <dbReference type="Proteomes" id="UP000638848"/>
    </source>
</evidence>
<reference evidence="9" key="2">
    <citation type="submission" date="2020-09" db="EMBL/GenBank/DDBJ databases">
        <authorList>
            <person name="Sun Q."/>
            <person name="Zhou Y."/>
        </authorList>
    </citation>
    <scope>NUCLEOTIDE SEQUENCE</scope>
    <source>
        <strain evidence="9">CGMCC 1.12187</strain>
    </source>
</reference>
<dbReference type="SMART" id="SM00905">
    <property type="entry name" value="FolB"/>
    <property type="match status" value="1"/>
</dbReference>
<dbReference type="AlphaFoldDB" id="A0A917LWY3"/>
<reference evidence="9" key="1">
    <citation type="journal article" date="2014" name="Int. J. Syst. Evol. Microbiol.">
        <title>Complete genome sequence of Corynebacterium casei LMG S-19264T (=DSM 44701T), isolated from a smear-ripened cheese.</title>
        <authorList>
            <consortium name="US DOE Joint Genome Institute (JGI-PGF)"/>
            <person name="Walter F."/>
            <person name="Albersmeier A."/>
            <person name="Kalinowski J."/>
            <person name="Ruckert C."/>
        </authorList>
    </citation>
    <scope>NUCLEOTIDE SEQUENCE</scope>
    <source>
        <strain evidence="9">CGMCC 1.12187</strain>
    </source>
</reference>
<dbReference type="PANTHER" id="PTHR42844">
    <property type="entry name" value="DIHYDRONEOPTERIN ALDOLASE 1-RELATED"/>
    <property type="match status" value="1"/>
</dbReference>
<evidence type="ECO:0000259" key="8">
    <source>
        <dbReference type="SMART" id="SM00905"/>
    </source>
</evidence>
<feature type="domain" description="Dihydroneopterin aldolase/epimerase" evidence="8">
    <location>
        <begin position="40"/>
        <end position="152"/>
    </location>
</feature>
<comment type="function">
    <text evidence="6">Catalyzes the conversion of 7,8-dihydroneopterin to 6-hydroxymethyl-7,8-dihydropterin.</text>
</comment>
<evidence type="ECO:0000256" key="3">
    <source>
        <dbReference type="ARBA" id="ARBA00005708"/>
    </source>
</evidence>
<organism evidence="9 10">
    <name type="scientific">Kocuria dechangensis</name>
    <dbReference type="NCBI Taxonomy" id="1176249"/>
    <lineage>
        <taxon>Bacteria</taxon>
        <taxon>Bacillati</taxon>
        <taxon>Actinomycetota</taxon>
        <taxon>Actinomycetes</taxon>
        <taxon>Micrococcales</taxon>
        <taxon>Micrococcaceae</taxon>
        <taxon>Kocuria</taxon>
    </lineage>
</organism>
<evidence type="ECO:0000313" key="9">
    <source>
        <dbReference type="EMBL" id="GGG60804.1"/>
    </source>
</evidence>
<dbReference type="CDD" id="cd00534">
    <property type="entry name" value="DHNA_DHNTPE"/>
    <property type="match status" value="1"/>
</dbReference>
<evidence type="ECO:0000256" key="4">
    <source>
        <dbReference type="ARBA" id="ARBA00022909"/>
    </source>
</evidence>
<dbReference type="InterPro" id="IPR043133">
    <property type="entry name" value="GTP-CH-I_C/QueF"/>
</dbReference>
<dbReference type="Proteomes" id="UP000638848">
    <property type="component" value="Unassembled WGS sequence"/>
</dbReference>
<proteinExistence type="inferred from homology"/>
<dbReference type="EC" id="4.1.2.25" evidence="6"/>
<dbReference type="NCBIfam" id="TIGR00525">
    <property type="entry name" value="folB"/>
    <property type="match status" value="1"/>
</dbReference>
<dbReference type="GO" id="GO:0046656">
    <property type="term" value="P:folic acid biosynthetic process"/>
    <property type="evidence" value="ECO:0007669"/>
    <property type="project" value="UniProtKB-UniRule"/>
</dbReference>
<name>A0A917LWY3_9MICC</name>
<dbReference type="FunFam" id="3.30.1130.10:FF:000003">
    <property type="entry name" value="7,8-dihydroneopterin aldolase"/>
    <property type="match status" value="1"/>
</dbReference>
<dbReference type="PANTHER" id="PTHR42844:SF1">
    <property type="entry name" value="DIHYDRONEOPTERIN ALDOLASE 1-RELATED"/>
    <property type="match status" value="1"/>
</dbReference>
<dbReference type="EMBL" id="BMEQ01000013">
    <property type="protein sequence ID" value="GGG60804.1"/>
    <property type="molecule type" value="Genomic_DNA"/>
</dbReference>
<comment type="pathway">
    <text evidence="2 6">Cofactor biosynthesis; tetrahydrofolate biosynthesis; 2-amino-4-hydroxy-6-hydroxymethyl-7,8-dihydropteridine diphosphate from 7,8-dihydroneopterin triphosphate: step 3/4.</text>
</comment>
<dbReference type="InterPro" id="IPR006157">
    <property type="entry name" value="FolB_dom"/>
</dbReference>
<feature type="region of interest" description="Disordered" evidence="7">
    <location>
        <begin position="1"/>
        <end position="36"/>
    </location>
</feature>
<evidence type="ECO:0000256" key="2">
    <source>
        <dbReference type="ARBA" id="ARBA00005013"/>
    </source>
</evidence>
<dbReference type="SUPFAM" id="SSF55620">
    <property type="entry name" value="Tetrahydrobiopterin biosynthesis enzymes-like"/>
    <property type="match status" value="1"/>
</dbReference>
<dbReference type="NCBIfam" id="TIGR00526">
    <property type="entry name" value="folB_dom"/>
    <property type="match status" value="1"/>
</dbReference>
<evidence type="ECO:0000256" key="5">
    <source>
        <dbReference type="ARBA" id="ARBA00023239"/>
    </source>
</evidence>
<protein>
    <recommendedName>
        <fullName evidence="6">7,8-dihydroneopterin aldolase</fullName>
        <ecNumber evidence="6">4.1.2.25</ecNumber>
    </recommendedName>
</protein>